<evidence type="ECO:0000256" key="2">
    <source>
        <dbReference type="ARBA" id="ARBA00022448"/>
    </source>
</evidence>
<dbReference type="PRINTS" id="PR00811">
    <property type="entry name" value="BCTERIALGSPD"/>
</dbReference>
<dbReference type="Pfam" id="PF00263">
    <property type="entry name" value="Secretin"/>
    <property type="match status" value="1"/>
</dbReference>
<dbReference type="Gene3D" id="3.30.1370.120">
    <property type="match status" value="1"/>
</dbReference>
<dbReference type="InterPro" id="IPR038591">
    <property type="entry name" value="NolW-like_sf"/>
</dbReference>
<feature type="region of interest" description="Disordered" evidence="8">
    <location>
        <begin position="408"/>
        <end position="428"/>
    </location>
</feature>
<evidence type="ECO:0000313" key="10">
    <source>
        <dbReference type="EMBL" id="ADL13264.1"/>
    </source>
</evidence>
<proteinExistence type="inferred from homology"/>
<dbReference type="InterPro" id="IPR050810">
    <property type="entry name" value="Bact_Secretion_Sys_Channel"/>
</dbReference>
<protein>
    <submittedName>
        <fullName evidence="10">Type II and III secretion system protein</fullName>
    </submittedName>
</protein>
<dbReference type="eggNOG" id="COG4796">
    <property type="taxonomic scope" value="Bacteria"/>
</dbReference>
<keyword evidence="3" id="KW-0732">Signal</keyword>
<dbReference type="PROSITE" id="PS00875">
    <property type="entry name" value="T2SP_D"/>
    <property type="match status" value="1"/>
</dbReference>
<evidence type="ECO:0000256" key="5">
    <source>
        <dbReference type="ARBA" id="ARBA00023237"/>
    </source>
</evidence>
<comment type="similarity">
    <text evidence="6">Belongs to the bacterial secretin family.</text>
</comment>
<name>D9QRX3_ACEAZ</name>
<dbReference type="InterPro" id="IPR005644">
    <property type="entry name" value="NolW-like"/>
</dbReference>
<evidence type="ECO:0000256" key="7">
    <source>
        <dbReference type="RuleBase" id="RU004004"/>
    </source>
</evidence>
<dbReference type="GO" id="GO:0009279">
    <property type="term" value="C:cell outer membrane"/>
    <property type="evidence" value="ECO:0007669"/>
    <property type="project" value="UniProtKB-SubCell"/>
</dbReference>
<dbReference type="STRING" id="574087.Acear_1759"/>
<organism evidence="10 11">
    <name type="scientific">Acetohalobium arabaticum (strain ATCC 49924 / DSM 5501 / Z-7288)</name>
    <dbReference type="NCBI Taxonomy" id="574087"/>
    <lineage>
        <taxon>Bacteria</taxon>
        <taxon>Bacillati</taxon>
        <taxon>Bacillota</taxon>
        <taxon>Clostridia</taxon>
        <taxon>Halanaerobiales</taxon>
        <taxon>Halobacteroidaceae</taxon>
        <taxon>Acetohalobium</taxon>
    </lineage>
</organism>
<evidence type="ECO:0000259" key="9">
    <source>
        <dbReference type="SMART" id="SM00965"/>
    </source>
</evidence>
<dbReference type="InterPro" id="IPR011662">
    <property type="entry name" value="Secretin/TonB_short_N"/>
</dbReference>
<gene>
    <name evidence="10" type="ordered locus">Acear_1759</name>
</gene>
<sequence>MNLRYNNPSKVAIIIYLILVIVLLSSAAVAEKMPESDQQIDLNLRDVDLKDAFRALADVSGVNIIADSSVEGKVTVKLKDVSFLKAMNLITKTNSLSYRVLDGVVIVGSSEKLKSNFEKKKTKIFKLENSDPEKVKENLSLLIKNKAIGINERTKSLIVTAYPNKLKEIGNIIEQLDHLQKQVIIEARIEDVSYDKLKDLGINWSFAKNRGDNKGEQISDTDIENGGSGILEIGDVSMNYTAIIRALKSTDDSTTLANPRIATIDGKEAVINMGQEVPILKSEKDDDGQTSTNISFRDVGTVLKITPRINNNQIRMNIKPEVSEVDHWEGSYPVINTKKVETNIIVKNGETIVIGGLISEKEINQLSKVPLFGDVPIFGELFKSRRTTKEKRELVIFITPRIIEDNGQADEEEKDFSASIHSKDKKDQ</sequence>
<dbReference type="KEGG" id="aar:Acear_1759"/>
<dbReference type="Gene3D" id="3.30.1370.130">
    <property type="match status" value="1"/>
</dbReference>
<dbReference type="HOGENOM" id="CLU_006756_2_4_9"/>
<feature type="domain" description="Secretin/TonB short N-terminal" evidence="9">
    <location>
        <begin position="62"/>
        <end position="110"/>
    </location>
</feature>
<comment type="subcellular location">
    <subcellularLocation>
        <location evidence="7">Cell outer membrane</location>
    </subcellularLocation>
    <subcellularLocation>
        <location evidence="1">Membrane</location>
    </subcellularLocation>
</comment>
<dbReference type="OrthoDB" id="9779724at2"/>
<dbReference type="InterPro" id="IPR001775">
    <property type="entry name" value="GspD/PilQ"/>
</dbReference>
<dbReference type="AlphaFoldDB" id="D9QRX3"/>
<evidence type="ECO:0000256" key="4">
    <source>
        <dbReference type="ARBA" id="ARBA00023136"/>
    </source>
</evidence>
<dbReference type="PANTHER" id="PTHR30332">
    <property type="entry name" value="PROBABLE GENERAL SECRETION PATHWAY PROTEIN D"/>
    <property type="match status" value="1"/>
</dbReference>
<keyword evidence="11" id="KW-1185">Reference proteome</keyword>
<dbReference type="Pfam" id="PF03958">
    <property type="entry name" value="Secretin_N"/>
    <property type="match status" value="1"/>
</dbReference>
<dbReference type="SMART" id="SM00965">
    <property type="entry name" value="STN"/>
    <property type="match status" value="1"/>
</dbReference>
<evidence type="ECO:0000256" key="6">
    <source>
        <dbReference type="RuleBase" id="RU004003"/>
    </source>
</evidence>
<evidence type="ECO:0000256" key="8">
    <source>
        <dbReference type="SAM" id="MobiDB-lite"/>
    </source>
</evidence>
<evidence type="ECO:0000313" key="11">
    <source>
        <dbReference type="Proteomes" id="UP000001661"/>
    </source>
</evidence>
<dbReference type="RefSeq" id="WP_013278709.1">
    <property type="nucleotide sequence ID" value="NC_014378.1"/>
</dbReference>
<keyword evidence="2 7" id="KW-0813">Transport</keyword>
<accession>D9QRX3</accession>
<dbReference type="GO" id="GO:0015627">
    <property type="term" value="C:type II protein secretion system complex"/>
    <property type="evidence" value="ECO:0007669"/>
    <property type="project" value="TreeGrafter"/>
</dbReference>
<keyword evidence="5" id="KW-0998">Cell outer membrane</keyword>
<evidence type="ECO:0000256" key="3">
    <source>
        <dbReference type="ARBA" id="ARBA00022729"/>
    </source>
</evidence>
<keyword evidence="4" id="KW-0472">Membrane</keyword>
<dbReference type="Proteomes" id="UP000001661">
    <property type="component" value="Chromosome"/>
</dbReference>
<dbReference type="GO" id="GO:0009306">
    <property type="term" value="P:protein secretion"/>
    <property type="evidence" value="ECO:0007669"/>
    <property type="project" value="InterPro"/>
</dbReference>
<dbReference type="InterPro" id="IPR004846">
    <property type="entry name" value="T2SS/T3SS_dom"/>
</dbReference>
<dbReference type="EMBL" id="CP002105">
    <property type="protein sequence ID" value="ADL13264.1"/>
    <property type="molecule type" value="Genomic_DNA"/>
</dbReference>
<reference evidence="10 11" key="1">
    <citation type="journal article" date="2010" name="Stand. Genomic Sci.">
        <title>Complete genome sequence of Acetohalobium arabaticum type strain (Z-7288).</title>
        <authorList>
            <person name="Sikorski J."/>
            <person name="Lapidus A."/>
            <person name="Chertkov O."/>
            <person name="Lucas S."/>
            <person name="Copeland A."/>
            <person name="Glavina Del Rio T."/>
            <person name="Nolan M."/>
            <person name="Tice H."/>
            <person name="Cheng J.F."/>
            <person name="Han C."/>
            <person name="Brambilla E."/>
            <person name="Pitluck S."/>
            <person name="Liolios K."/>
            <person name="Ivanova N."/>
            <person name="Mavromatis K."/>
            <person name="Mikhailova N."/>
            <person name="Pati A."/>
            <person name="Bruce D."/>
            <person name="Detter C."/>
            <person name="Tapia R."/>
            <person name="Goodwin L."/>
            <person name="Chen A."/>
            <person name="Palaniappan K."/>
            <person name="Land M."/>
            <person name="Hauser L."/>
            <person name="Chang Y.J."/>
            <person name="Jeffries C.D."/>
            <person name="Rohde M."/>
            <person name="Goker M."/>
            <person name="Spring S."/>
            <person name="Woyke T."/>
            <person name="Bristow J."/>
            <person name="Eisen J.A."/>
            <person name="Markowitz V."/>
            <person name="Hugenholtz P."/>
            <person name="Kyrpides N.C."/>
            <person name="Klenk H.P."/>
        </authorList>
    </citation>
    <scope>NUCLEOTIDE SEQUENCE [LARGE SCALE GENOMIC DNA]</scope>
    <source>
        <strain evidence="11">ATCC 49924 / DSM 5501 / Z-7288</strain>
    </source>
</reference>
<dbReference type="InterPro" id="IPR004845">
    <property type="entry name" value="T2SS_GspD_CS"/>
</dbReference>
<evidence type="ECO:0000256" key="1">
    <source>
        <dbReference type="ARBA" id="ARBA00004370"/>
    </source>
</evidence>
<dbReference type="PANTHER" id="PTHR30332:SF24">
    <property type="entry name" value="SECRETIN GSPD-RELATED"/>
    <property type="match status" value="1"/>
</dbReference>